<name>A0A6N7J289_9FIRM</name>
<reference evidence="2" key="1">
    <citation type="journal article" date="2020" name="Appl. Environ. Microbiol.">
        <title>Medium-Chain Fatty Acid Synthesis by 'Candidatus Weimeria bifida' gen. nov., sp. nov., and 'Candidatus Pseudoramibacter fermentans' sp. nov.</title>
        <authorList>
            <person name="Scarborough M.J."/>
            <person name="Myers K.S."/>
            <person name="Donohue T.J."/>
            <person name="Noguera D.R."/>
        </authorList>
    </citation>
    <scope>NUCLEOTIDE SEQUENCE</scope>
    <source>
        <strain evidence="2">LCO1.1</strain>
    </source>
</reference>
<dbReference type="Pfam" id="PF20462">
    <property type="entry name" value="DUF6715"/>
    <property type="match status" value="1"/>
</dbReference>
<accession>A0A6N7J289</accession>
<organism evidence="2 3">
    <name type="scientific">Candidatus Weimeria bifida</name>
    <dbReference type="NCBI Taxonomy" id="2599074"/>
    <lineage>
        <taxon>Bacteria</taxon>
        <taxon>Bacillati</taxon>
        <taxon>Bacillota</taxon>
        <taxon>Clostridia</taxon>
        <taxon>Lachnospirales</taxon>
        <taxon>Lachnospiraceae</taxon>
        <taxon>Candidatus Weimeria</taxon>
    </lineage>
</organism>
<proteinExistence type="predicted"/>
<evidence type="ECO:0000313" key="3">
    <source>
        <dbReference type="Proteomes" id="UP000460257"/>
    </source>
</evidence>
<dbReference type="Proteomes" id="UP000460257">
    <property type="component" value="Unassembled WGS sequence"/>
</dbReference>
<keyword evidence="1" id="KW-0472">Membrane</keyword>
<keyword evidence="3" id="KW-1185">Reference proteome</keyword>
<dbReference type="EMBL" id="VOGC01000008">
    <property type="protein sequence ID" value="MQN02185.1"/>
    <property type="molecule type" value="Genomic_DNA"/>
</dbReference>
<feature type="transmembrane region" description="Helical" evidence="1">
    <location>
        <begin position="6"/>
        <end position="27"/>
    </location>
</feature>
<gene>
    <name evidence="2" type="ORF">FRC54_09905</name>
</gene>
<protein>
    <submittedName>
        <fullName evidence="2">Uncharacterized protein</fullName>
    </submittedName>
</protein>
<dbReference type="InterPro" id="IPR046563">
    <property type="entry name" value="DUF6715"/>
</dbReference>
<keyword evidence="1" id="KW-1133">Transmembrane helix</keyword>
<evidence type="ECO:0000256" key="1">
    <source>
        <dbReference type="SAM" id="Phobius"/>
    </source>
</evidence>
<sequence>MGMKRGIRTASVLTLVAVIIIAFYMYLTRMAGQREERKETQAVTETEKLLNLDFKKNYPPTPREVIKYYDRFALVLFGEKKPSQSNTTKLASKLRELFDDDLANANPEKNYAAALWSQVQDFKERKARIVQADVCDTDDVVYKTVNGRDVAYVQVTYLVKEADSYSSTYQKFVLRKDKDDNWKILGYTRTDKDGNPVSESNKKTTK</sequence>
<comment type="caution">
    <text evidence="2">The sequence shown here is derived from an EMBL/GenBank/DDBJ whole genome shotgun (WGS) entry which is preliminary data.</text>
</comment>
<keyword evidence="1" id="KW-0812">Transmembrane</keyword>
<evidence type="ECO:0000313" key="2">
    <source>
        <dbReference type="EMBL" id="MQN02185.1"/>
    </source>
</evidence>
<dbReference type="AlphaFoldDB" id="A0A6N7J289"/>